<evidence type="ECO:0000313" key="2">
    <source>
        <dbReference type="Proteomes" id="UP001180481"/>
    </source>
</evidence>
<organism evidence="1 2">
    <name type="scientific">Flavobacterium nakdongensis</name>
    <dbReference type="NCBI Taxonomy" id="3073563"/>
    <lineage>
        <taxon>Bacteria</taxon>
        <taxon>Pseudomonadati</taxon>
        <taxon>Bacteroidota</taxon>
        <taxon>Flavobacteriia</taxon>
        <taxon>Flavobacteriales</taxon>
        <taxon>Flavobacteriaceae</taxon>
        <taxon>Flavobacterium</taxon>
    </lineage>
</organism>
<protein>
    <submittedName>
        <fullName evidence="1">Uncharacterized protein</fullName>
    </submittedName>
</protein>
<dbReference type="RefSeq" id="WP_309533027.1">
    <property type="nucleotide sequence ID" value="NZ_CP133721.1"/>
</dbReference>
<reference evidence="1" key="1">
    <citation type="submission" date="2023-09" db="EMBL/GenBank/DDBJ databases">
        <title>Flavobacterium sp. 20NA77.7 isolated from freshwater.</title>
        <authorList>
            <person name="Le V."/>
            <person name="Ko S.-R."/>
            <person name="Ahn C.-Y."/>
            <person name="Oh H.-M."/>
        </authorList>
    </citation>
    <scope>NUCLEOTIDE SEQUENCE</scope>
    <source>
        <strain evidence="1">20NA77.7</strain>
    </source>
</reference>
<gene>
    <name evidence="1" type="ORF">RF683_04645</name>
</gene>
<accession>A0ABY9RDM0</accession>
<dbReference type="Proteomes" id="UP001180481">
    <property type="component" value="Chromosome"/>
</dbReference>
<proteinExistence type="predicted"/>
<sequence>MKIVTKIYSFIHKKVKLSACKETSTCRTSFHSYDADLFTISKAYNEKLLIIYANIRV</sequence>
<evidence type="ECO:0000313" key="1">
    <source>
        <dbReference type="EMBL" id="WMW78735.1"/>
    </source>
</evidence>
<keyword evidence="2" id="KW-1185">Reference proteome</keyword>
<name>A0ABY9RDM0_9FLAO</name>
<dbReference type="EMBL" id="CP133721">
    <property type="protein sequence ID" value="WMW78735.1"/>
    <property type="molecule type" value="Genomic_DNA"/>
</dbReference>